<dbReference type="InterPro" id="IPR003594">
    <property type="entry name" value="HATPase_dom"/>
</dbReference>
<dbReference type="PANTHER" id="PTHR43047">
    <property type="entry name" value="TWO-COMPONENT HISTIDINE PROTEIN KINASE"/>
    <property type="match status" value="1"/>
</dbReference>
<dbReference type="PROSITE" id="PS50113">
    <property type="entry name" value="PAC"/>
    <property type="match status" value="1"/>
</dbReference>
<dbReference type="CDD" id="cd00082">
    <property type="entry name" value="HisKA"/>
    <property type="match status" value="1"/>
</dbReference>
<evidence type="ECO:0000256" key="4">
    <source>
        <dbReference type="ARBA" id="ARBA00022679"/>
    </source>
</evidence>
<dbReference type="SMART" id="SM00388">
    <property type="entry name" value="HisKA"/>
    <property type="match status" value="1"/>
</dbReference>
<dbReference type="InterPro" id="IPR004358">
    <property type="entry name" value="Sig_transdc_His_kin-like_C"/>
</dbReference>
<dbReference type="InterPro" id="IPR000014">
    <property type="entry name" value="PAS"/>
</dbReference>
<dbReference type="Gene3D" id="3.30.450.20">
    <property type="entry name" value="PAS domain"/>
    <property type="match status" value="2"/>
</dbReference>
<accession>A0ABP9WRY8</accession>
<dbReference type="SMART" id="SM00387">
    <property type="entry name" value="HATPase_c"/>
    <property type="match status" value="1"/>
</dbReference>
<dbReference type="InterPro" id="IPR013655">
    <property type="entry name" value="PAS_fold_3"/>
</dbReference>
<comment type="caution">
    <text evidence="9">The sequence shown here is derived from an EMBL/GenBank/DDBJ whole genome shotgun (WGS) entry which is preliminary data.</text>
</comment>
<dbReference type="PROSITE" id="PS50109">
    <property type="entry name" value="HIS_KIN"/>
    <property type="match status" value="1"/>
</dbReference>
<dbReference type="PRINTS" id="PR00344">
    <property type="entry name" value="BCTRLSENSOR"/>
</dbReference>
<evidence type="ECO:0000256" key="5">
    <source>
        <dbReference type="ARBA" id="ARBA00022777"/>
    </source>
</evidence>
<dbReference type="Pfam" id="PF08447">
    <property type="entry name" value="PAS_3"/>
    <property type="match status" value="1"/>
</dbReference>
<keyword evidence="10" id="KW-1185">Reference proteome</keyword>
<dbReference type="InterPro" id="IPR001610">
    <property type="entry name" value="PAC"/>
</dbReference>
<dbReference type="EMBL" id="BAABRT010000010">
    <property type="protein sequence ID" value="GAA5524995.1"/>
    <property type="molecule type" value="Genomic_DNA"/>
</dbReference>
<dbReference type="InterPro" id="IPR035965">
    <property type="entry name" value="PAS-like_dom_sf"/>
</dbReference>
<gene>
    <name evidence="9" type="primary">rcsC_2</name>
    <name evidence="9" type="ORF">Maes01_01555</name>
</gene>
<protein>
    <recommendedName>
        <fullName evidence="2">histidine kinase</fullName>
        <ecNumber evidence="2">2.7.13.3</ecNumber>
    </recommendedName>
</protein>
<keyword evidence="4" id="KW-0808">Transferase</keyword>
<sequence length="706" mass="77565">MSELSPDQASRAAPQLAALDELENLDAPALRKQVHYLQRLLLDVDSGYFEWHPQSGLCRAEGALWSSFAAQPEEALAGLFSSDSLALVHSDDRDRLRSVRARLDESGALADATFRAYDSLGRLRWLRIWARSFVAEDRQQEGRALEREAGDREAGDREADSSQIEGGEGRGRTDKPALFVVGGCADYTASLAGRDTSLPTDRALQALAGVGDGLWEWDLRADEVLLDDACWALIGFAPGTVDVDARSALSLWKRRILPEDYERAAQAVQDHLLERIPLDVELRLWHRDGGVVWLRSRGQVQYSAKGVPVRVLGTLQDVTGAREAFSRVERELQRLRSENAHRAGLLFSLSHELRTPLNAILGYSQMVELDPTLNTDQRKRLMEIRRAGQHLLHLVGDVLELARIDSDRLVPAMESVQPASLVSDCKRLLEPLAETRKVSLIFEPLGWESAFIRVDPVRFKQVVLNLAGNAVKYNCEGGRVVMNFAPQSEGWLRLSILDTGKGIPEERRAEVFEPFNRLGAEKSQIEGTGVGLAIAKRLTEAMGGRIDFDSHEDQGSVFWIEFPLIDAPENVMKLRSEPDEELSFTLPKCCLLQVESRPAAVARLRGVLADAPQVKLQVVADAVEAIFVARSREVDAVLFDGDLPGLSAAGLAEVFAGDPRTAAIRLLEVGGGSGGSVDATLPEEYGPADLCRALEAAGIVAREVED</sequence>
<feature type="region of interest" description="Disordered" evidence="6">
    <location>
        <begin position="143"/>
        <end position="174"/>
    </location>
</feature>
<dbReference type="RefSeq" id="WP_345550316.1">
    <property type="nucleotide sequence ID" value="NZ_BAABRT010000010.1"/>
</dbReference>
<name>A0ABP9WRY8_9GAMM</name>
<feature type="domain" description="PAC" evidence="8">
    <location>
        <begin position="278"/>
        <end position="330"/>
    </location>
</feature>
<reference evidence="9 10" key="1">
    <citation type="submission" date="2024-02" db="EMBL/GenBank/DDBJ databases">
        <title>Microbulbifer aestuariivivens NBRC 112533.</title>
        <authorList>
            <person name="Ichikawa N."/>
            <person name="Katano-Makiyama Y."/>
            <person name="Hidaka K."/>
        </authorList>
    </citation>
    <scope>NUCLEOTIDE SEQUENCE [LARGE SCALE GENOMIC DNA]</scope>
    <source>
        <strain evidence="9 10">NBRC 112533</strain>
    </source>
</reference>
<dbReference type="InterPro" id="IPR000700">
    <property type="entry name" value="PAS-assoc_C"/>
</dbReference>
<evidence type="ECO:0000256" key="3">
    <source>
        <dbReference type="ARBA" id="ARBA00022553"/>
    </source>
</evidence>
<dbReference type="GO" id="GO:0016301">
    <property type="term" value="F:kinase activity"/>
    <property type="evidence" value="ECO:0007669"/>
    <property type="project" value="UniProtKB-KW"/>
</dbReference>
<keyword evidence="3" id="KW-0597">Phosphoprotein</keyword>
<evidence type="ECO:0000313" key="9">
    <source>
        <dbReference type="EMBL" id="GAA5524995.1"/>
    </source>
</evidence>
<dbReference type="Pfam" id="PF02518">
    <property type="entry name" value="HATPase_c"/>
    <property type="match status" value="1"/>
</dbReference>
<evidence type="ECO:0000259" key="7">
    <source>
        <dbReference type="PROSITE" id="PS50109"/>
    </source>
</evidence>
<feature type="compositionally biased region" description="Basic and acidic residues" evidence="6">
    <location>
        <begin position="143"/>
        <end position="160"/>
    </location>
</feature>
<dbReference type="SMART" id="SM00086">
    <property type="entry name" value="PAC"/>
    <property type="match status" value="1"/>
</dbReference>
<evidence type="ECO:0000259" key="8">
    <source>
        <dbReference type="PROSITE" id="PS50113"/>
    </source>
</evidence>
<dbReference type="SUPFAM" id="SSF47384">
    <property type="entry name" value="Homodimeric domain of signal transducing histidine kinase"/>
    <property type="match status" value="1"/>
</dbReference>
<evidence type="ECO:0000313" key="10">
    <source>
        <dbReference type="Proteomes" id="UP001408594"/>
    </source>
</evidence>
<dbReference type="CDD" id="cd00130">
    <property type="entry name" value="PAS"/>
    <property type="match status" value="1"/>
</dbReference>
<dbReference type="PANTHER" id="PTHR43047:SF72">
    <property type="entry name" value="OSMOSENSING HISTIDINE PROTEIN KINASE SLN1"/>
    <property type="match status" value="1"/>
</dbReference>
<feature type="domain" description="Histidine kinase" evidence="7">
    <location>
        <begin position="348"/>
        <end position="566"/>
    </location>
</feature>
<dbReference type="Proteomes" id="UP001408594">
    <property type="component" value="Unassembled WGS sequence"/>
</dbReference>
<dbReference type="InterPro" id="IPR003661">
    <property type="entry name" value="HisK_dim/P_dom"/>
</dbReference>
<dbReference type="InterPro" id="IPR005467">
    <property type="entry name" value="His_kinase_dom"/>
</dbReference>
<dbReference type="Pfam" id="PF00512">
    <property type="entry name" value="HisKA"/>
    <property type="match status" value="1"/>
</dbReference>
<dbReference type="SUPFAM" id="SSF55785">
    <property type="entry name" value="PYP-like sensor domain (PAS domain)"/>
    <property type="match status" value="1"/>
</dbReference>
<dbReference type="Gene3D" id="1.10.287.130">
    <property type="match status" value="1"/>
</dbReference>
<dbReference type="InterPro" id="IPR036097">
    <property type="entry name" value="HisK_dim/P_sf"/>
</dbReference>
<proteinExistence type="predicted"/>
<comment type="catalytic activity">
    <reaction evidence="1">
        <text>ATP + protein L-histidine = ADP + protein N-phospho-L-histidine.</text>
        <dbReference type="EC" id="2.7.13.3"/>
    </reaction>
</comment>
<dbReference type="InterPro" id="IPR036890">
    <property type="entry name" value="HATPase_C_sf"/>
</dbReference>
<evidence type="ECO:0000256" key="6">
    <source>
        <dbReference type="SAM" id="MobiDB-lite"/>
    </source>
</evidence>
<evidence type="ECO:0000256" key="1">
    <source>
        <dbReference type="ARBA" id="ARBA00000085"/>
    </source>
</evidence>
<dbReference type="Gene3D" id="3.30.565.10">
    <property type="entry name" value="Histidine kinase-like ATPase, C-terminal domain"/>
    <property type="match status" value="1"/>
</dbReference>
<keyword evidence="5 9" id="KW-0418">Kinase</keyword>
<evidence type="ECO:0000256" key="2">
    <source>
        <dbReference type="ARBA" id="ARBA00012438"/>
    </source>
</evidence>
<dbReference type="EC" id="2.7.13.3" evidence="2"/>
<organism evidence="9 10">
    <name type="scientific">Microbulbifer aestuariivivens</name>
    <dbReference type="NCBI Taxonomy" id="1908308"/>
    <lineage>
        <taxon>Bacteria</taxon>
        <taxon>Pseudomonadati</taxon>
        <taxon>Pseudomonadota</taxon>
        <taxon>Gammaproteobacteria</taxon>
        <taxon>Cellvibrionales</taxon>
        <taxon>Microbulbiferaceae</taxon>
        <taxon>Microbulbifer</taxon>
    </lineage>
</organism>
<dbReference type="SUPFAM" id="SSF55874">
    <property type="entry name" value="ATPase domain of HSP90 chaperone/DNA topoisomerase II/histidine kinase"/>
    <property type="match status" value="1"/>
</dbReference>